<feature type="compositionally biased region" description="Polar residues" evidence="1">
    <location>
        <begin position="1120"/>
        <end position="1129"/>
    </location>
</feature>
<feature type="compositionally biased region" description="Polar residues" evidence="1">
    <location>
        <begin position="146"/>
        <end position="158"/>
    </location>
</feature>
<feature type="compositionally biased region" description="Low complexity" evidence="1">
    <location>
        <begin position="161"/>
        <end position="192"/>
    </location>
</feature>
<gene>
    <name evidence="2" type="ORF">TRAPUB_3408</name>
</gene>
<feature type="compositionally biased region" description="Polar residues" evidence="1">
    <location>
        <begin position="106"/>
        <end position="138"/>
    </location>
</feature>
<feature type="compositionally biased region" description="Polar residues" evidence="1">
    <location>
        <begin position="63"/>
        <end position="80"/>
    </location>
</feature>
<dbReference type="OrthoDB" id="2504896at2759"/>
<sequence length="1606" mass="172516">MASTDAAGPVQQALKEEHTDANHADLTSPKDSVSSTHGVHEVAKGAGECSGEASPAPSSPASGLSTTKGGTQTPSVTGQTNPPPLSMPHPKKFSHVNINKKFLEKTSASTPSLTFSASPVTKTASTSQKPVLQTSTSHPRLVTAKLTATPQPSTTTGPGWSRPSSTASSTAPTPLPGSAKGSPAPLTSSGGAPLPPPAGKVIQPQPRSTQDVATQRREAAMKPVWGNTKGGASNPIKLDAVENDFPTAAEVAQGRIARAAEKVAAADAAAVHKQAVKAELQAEEDTFRGVHLDPNAHHWDEMEEDDDNFLGGVIEFGDGRQYQVSTESAPQVQPPQDAKASSGLTDQPVSKEERFAEDFDRSWPRSQPIQHPPPNQQREQRPERLPSSPSTSAHSPQEGSRVLFNERSNRLEPYSHQRHAPPGVPFNNNRRGSRSDNATSPIEPRRDAPPHAHLPGVQVLQRGHHTEPPPFSRAPGDRPPVSPQDGSRFRERQPFQRDNAWQGGGYHGPDRYGAHGSSHTPRDAAFDDRMRHTSGPEPPAVSPSADHRRQLPPHLSNMEPRHPPIRPEPSIQAPPPPHPPTVQQEPPAPSASSQAAISPATPDKALPASTMPIVDMEEVRKAAMHSAAERARLRRQQEEEEREKERERARRKAAELEERIQAEKAREREKAEAEKKLAETEVVGLIEEAVSSVSTTENKVGAAEGFAQRHSESRPPMGRNTSSRGTARPFGARRTSFTPTTLPVNTPIQPSPASETDSWRRKAPLAALVQAETQKPPATPVMPPPVFAHAGLDVKAGEEVEVMDFSDHGKLAGSEQPAQHTVPHTGRPPRAVASDFFGEASTSPQHVSPIHPRAEEETWRRGPPSRPPAFSAPHAPEEGKFGSHENHPAPSHAPAHIHVPNGLPAAIPLSPVHDEHSRRVSGHHPNGIHRMPVGPSYREAPMSALNDVMARIKGAIDGMHHKDDDVEAPKAQKWLPPALRPQTAHSDFAPPEEVFDVTSAEPPKSPKPAWNIFHVKLPQVSHPTAAPPETELVWPRGLHNQRLEVFSFNPPIEALARRETTINDVIFSRPRMVRGQHKYFVSIPRRRLGRRPPGESSGSPVVNLPSTPIRTRGPGLPKESASSTASSWRKASAPATTSWPPALEEMKEATDLETVSRSPPPEPPSVRTAGLSLPQASEPTVVAPVVSKAKAEPKMPVGSDVAFYRNSRVETAVETAPPIQFIVSNELEGEPRGQPKEAHSSLPVNASATIPAPSAREREPEQQVSSRRVSMNGTMTPPPQPQPSLSPWSKSPKAFSTKESPARAPDPEHLKAVWSQTPDKSQIQPVNSLKGIADDLTAVPFTLQDVKSDDGETPPPSGAGPWSRMSANEVTRAFQQVPSPSSSSSQRPTPIASAASTSTNGSTARHPGFAFSPPPIGQPALRPPAYPGYPPMVSHSPGPPVMYPGPSPVPRHMVAAHNGGMPAYGQAVWMSTMTGPAPPPSAGMVRSPYAPQLMPYPSPGAMPMYPGPVPMQNPQQQNGVQGRPPSMMMSPVMQPAMSPMYGSPVLVHAAPVGQGYPMPNQTNRPPMRSPYEQNPANGAHMHPSPMRQPPQNGYAPIPTNYARPPW</sequence>
<feature type="compositionally biased region" description="Polar residues" evidence="1">
    <location>
        <begin position="1365"/>
        <end position="1377"/>
    </location>
</feature>
<name>A0A1M2VDY0_TRAPU</name>
<protein>
    <submittedName>
        <fullName evidence="2">Uncharacterized protein</fullName>
    </submittedName>
</protein>
<feature type="region of interest" description="Disordered" evidence="1">
    <location>
        <begin position="1"/>
        <end position="235"/>
    </location>
</feature>
<feature type="region of interest" description="Disordered" evidence="1">
    <location>
        <begin position="810"/>
        <end position="939"/>
    </location>
</feature>
<feature type="compositionally biased region" description="Pro residues" evidence="1">
    <location>
        <begin position="1412"/>
        <end position="1423"/>
    </location>
</feature>
<feature type="compositionally biased region" description="Basic and acidic residues" evidence="1">
    <location>
        <begin position="1229"/>
        <end position="1239"/>
    </location>
</feature>
<feature type="compositionally biased region" description="Low complexity" evidence="1">
    <location>
        <begin position="53"/>
        <end position="62"/>
    </location>
</feature>
<proteinExistence type="predicted"/>
<feature type="compositionally biased region" description="Polar residues" evidence="1">
    <location>
        <begin position="1262"/>
        <end position="1275"/>
    </location>
</feature>
<accession>A0A1M2VDY0</accession>
<feature type="compositionally biased region" description="Polar residues" evidence="1">
    <location>
        <begin position="322"/>
        <end position="331"/>
    </location>
</feature>
<feature type="compositionally biased region" description="Polar residues" evidence="1">
    <location>
        <begin position="735"/>
        <end position="756"/>
    </location>
</feature>
<feature type="region of interest" description="Disordered" evidence="1">
    <location>
        <begin position="691"/>
        <end position="761"/>
    </location>
</feature>
<feature type="compositionally biased region" description="Basic and acidic residues" evidence="1">
    <location>
        <begin position="14"/>
        <end position="23"/>
    </location>
</feature>
<feature type="compositionally biased region" description="Polar residues" evidence="1">
    <location>
        <begin position="387"/>
        <end position="398"/>
    </location>
</feature>
<feature type="compositionally biased region" description="Basic and acidic residues" evidence="1">
    <location>
        <begin position="875"/>
        <end position="887"/>
    </location>
</feature>
<feature type="region of interest" description="Disordered" evidence="1">
    <location>
        <begin position="1229"/>
        <end position="1307"/>
    </location>
</feature>
<evidence type="ECO:0000313" key="2">
    <source>
        <dbReference type="EMBL" id="OJT05748.1"/>
    </source>
</evidence>
<feature type="region of interest" description="Disordered" evidence="1">
    <location>
        <begin position="1344"/>
        <end position="1423"/>
    </location>
</feature>
<comment type="caution">
    <text evidence="2">The sequence shown here is derived from an EMBL/GenBank/DDBJ whole genome shotgun (WGS) entry which is preliminary data.</text>
</comment>
<feature type="compositionally biased region" description="Basic and acidic residues" evidence="1">
    <location>
        <begin position="617"/>
        <end position="676"/>
    </location>
</feature>
<feature type="region of interest" description="Disordered" evidence="1">
    <location>
        <begin position="1085"/>
        <end position="1175"/>
    </location>
</feature>
<dbReference type="Proteomes" id="UP000184267">
    <property type="component" value="Unassembled WGS sequence"/>
</dbReference>
<dbReference type="OMA" id="HLNPNAH"/>
<organism evidence="2 3">
    <name type="scientific">Trametes pubescens</name>
    <name type="common">White-rot fungus</name>
    <dbReference type="NCBI Taxonomy" id="154538"/>
    <lineage>
        <taxon>Eukaryota</taxon>
        <taxon>Fungi</taxon>
        <taxon>Dikarya</taxon>
        <taxon>Basidiomycota</taxon>
        <taxon>Agaricomycotina</taxon>
        <taxon>Agaricomycetes</taxon>
        <taxon>Polyporales</taxon>
        <taxon>Polyporaceae</taxon>
        <taxon>Trametes</taxon>
    </lineage>
</organism>
<feature type="region of interest" description="Disordered" evidence="1">
    <location>
        <begin position="1554"/>
        <end position="1606"/>
    </location>
</feature>
<feature type="compositionally biased region" description="Basic and acidic residues" evidence="1">
    <location>
        <begin position="349"/>
        <end position="363"/>
    </location>
</feature>
<keyword evidence="3" id="KW-1185">Reference proteome</keyword>
<feature type="compositionally biased region" description="Low complexity" evidence="1">
    <location>
        <begin position="581"/>
        <end position="602"/>
    </location>
</feature>
<evidence type="ECO:0000256" key="1">
    <source>
        <dbReference type="SAM" id="MobiDB-lite"/>
    </source>
</evidence>
<reference evidence="2 3" key="1">
    <citation type="submission" date="2016-10" db="EMBL/GenBank/DDBJ databases">
        <title>Genome sequence of the basidiomycete white-rot fungus Trametes pubescens.</title>
        <authorList>
            <person name="Makela M.R."/>
            <person name="Granchi Z."/>
            <person name="Peng M."/>
            <person name="De Vries R.P."/>
            <person name="Grigoriev I."/>
            <person name="Riley R."/>
            <person name="Hilden K."/>
        </authorList>
    </citation>
    <scope>NUCLEOTIDE SEQUENCE [LARGE SCALE GENOMIC DNA]</scope>
    <source>
        <strain evidence="2 3">FBCC735</strain>
    </source>
</reference>
<feature type="compositionally biased region" description="Pro residues" evidence="1">
    <location>
        <begin position="468"/>
        <end position="482"/>
    </location>
</feature>
<feature type="compositionally biased region" description="Low complexity" evidence="1">
    <location>
        <begin position="1392"/>
        <end position="1404"/>
    </location>
</feature>
<dbReference type="STRING" id="154538.A0A1M2VDY0"/>
<feature type="compositionally biased region" description="Polar residues" evidence="1">
    <location>
        <begin position="426"/>
        <end position="440"/>
    </location>
</feature>
<feature type="region of interest" description="Disordered" evidence="1">
    <location>
        <begin position="320"/>
        <end position="676"/>
    </location>
</feature>
<feature type="compositionally biased region" description="Basic and acidic residues" evidence="1">
    <location>
        <begin position="520"/>
        <end position="531"/>
    </location>
</feature>
<feature type="compositionally biased region" description="Low complexity" evidence="1">
    <location>
        <begin position="1131"/>
        <end position="1142"/>
    </location>
</feature>
<dbReference type="EMBL" id="MNAD01001392">
    <property type="protein sequence ID" value="OJT05748.1"/>
    <property type="molecule type" value="Genomic_DNA"/>
</dbReference>
<evidence type="ECO:0000313" key="3">
    <source>
        <dbReference type="Proteomes" id="UP000184267"/>
    </source>
</evidence>